<name>A0A6A4W095_AMPAM</name>
<dbReference type="GO" id="GO:0032510">
    <property type="term" value="P:endosome to lysosome transport via multivesicular body sorting pathway"/>
    <property type="evidence" value="ECO:0007669"/>
    <property type="project" value="TreeGrafter"/>
</dbReference>
<dbReference type="PROSITE" id="PS51497">
    <property type="entry name" value="UMA"/>
    <property type="match status" value="1"/>
</dbReference>
<dbReference type="FunFam" id="2.100.10.50:FF:000002">
    <property type="entry name" value="Multivesicular body subunit 12B"/>
    <property type="match status" value="1"/>
</dbReference>
<comment type="subcellular location">
    <subcellularLocation>
        <location evidence="1">Cytoplasm</location>
    </subcellularLocation>
    <subcellularLocation>
        <location evidence="2">Late endosome membrane</location>
        <topology evidence="2">Peripheral membrane protein</topology>
    </subcellularLocation>
</comment>
<dbReference type="GO" id="GO:0019075">
    <property type="term" value="P:virus maturation"/>
    <property type="evidence" value="ECO:0007669"/>
    <property type="project" value="TreeGrafter"/>
</dbReference>
<dbReference type="Pfam" id="PF10240">
    <property type="entry name" value="DUF2464"/>
    <property type="match status" value="1"/>
</dbReference>
<evidence type="ECO:0000256" key="4">
    <source>
        <dbReference type="ARBA" id="ARBA00017653"/>
    </source>
</evidence>
<dbReference type="GO" id="GO:0032801">
    <property type="term" value="P:receptor catabolic process"/>
    <property type="evidence" value="ECO:0007669"/>
    <property type="project" value="TreeGrafter"/>
</dbReference>
<evidence type="ECO:0000259" key="15">
    <source>
        <dbReference type="PROSITE" id="PS51497"/>
    </source>
</evidence>
<feature type="domain" description="UMA" evidence="15">
    <location>
        <begin position="210"/>
        <end position="257"/>
    </location>
</feature>
<evidence type="ECO:0000256" key="9">
    <source>
        <dbReference type="ARBA" id="ARBA00023036"/>
    </source>
</evidence>
<keyword evidence="7" id="KW-0967">Endosome</keyword>
<organism evidence="17 18">
    <name type="scientific">Amphibalanus amphitrite</name>
    <name type="common">Striped barnacle</name>
    <name type="synonym">Balanus amphitrite</name>
    <dbReference type="NCBI Taxonomy" id="1232801"/>
    <lineage>
        <taxon>Eukaryota</taxon>
        <taxon>Metazoa</taxon>
        <taxon>Ecdysozoa</taxon>
        <taxon>Arthropoda</taxon>
        <taxon>Crustacea</taxon>
        <taxon>Multicrustacea</taxon>
        <taxon>Cirripedia</taxon>
        <taxon>Thoracica</taxon>
        <taxon>Thoracicalcarea</taxon>
        <taxon>Balanomorpha</taxon>
        <taxon>Balanoidea</taxon>
        <taxon>Balanidae</taxon>
        <taxon>Amphibalaninae</taxon>
        <taxon>Amphibalanus</taxon>
    </lineage>
</organism>
<feature type="domain" description="MABP" evidence="16">
    <location>
        <begin position="15"/>
        <end position="167"/>
    </location>
</feature>
<dbReference type="PROSITE" id="PS51498">
    <property type="entry name" value="MABP"/>
    <property type="match status" value="1"/>
</dbReference>
<dbReference type="GO" id="GO:0000813">
    <property type="term" value="C:ESCRT I complex"/>
    <property type="evidence" value="ECO:0007669"/>
    <property type="project" value="InterPro"/>
</dbReference>
<evidence type="ECO:0000313" key="18">
    <source>
        <dbReference type="Proteomes" id="UP000440578"/>
    </source>
</evidence>
<evidence type="ECO:0000256" key="12">
    <source>
        <dbReference type="ARBA" id="ARBA00033024"/>
    </source>
</evidence>
<dbReference type="InterPro" id="IPR023340">
    <property type="entry name" value="UMA"/>
</dbReference>
<comment type="caution">
    <text evidence="17">The sequence shown here is derived from an EMBL/GenBank/DDBJ whole genome shotgun (WGS) entry which is preliminary data.</text>
</comment>
<dbReference type="GO" id="GO:0046755">
    <property type="term" value="P:viral budding"/>
    <property type="evidence" value="ECO:0007669"/>
    <property type="project" value="TreeGrafter"/>
</dbReference>
<evidence type="ECO:0000256" key="1">
    <source>
        <dbReference type="ARBA" id="ARBA00004496"/>
    </source>
</evidence>
<evidence type="ECO:0000256" key="7">
    <source>
        <dbReference type="ARBA" id="ARBA00022753"/>
    </source>
</evidence>
<dbReference type="EMBL" id="VIIS01001555">
    <property type="protein sequence ID" value="KAF0296502.1"/>
    <property type="molecule type" value="Genomic_DNA"/>
</dbReference>
<evidence type="ECO:0000256" key="2">
    <source>
        <dbReference type="ARBA" id="ARBA00004633"/>
    </source>
</evidence>
<dbReference type="PANTHER" id="PTHR31612:SF2">
    <property type="entry name" value="MULTIVESICULAR BODY SUBUNIT 12A"/>
    <property type="match status" value="1"/>
</dbReference>
<feature type="region of interest" description="Disordered" evidence="14">
    <location>
        <begin position="170"/>
        <end position="203"/>
    </location>
</feature>
<dbReference type="GO" id="GO:0015031">
    <property type="term" value="P:protein transport"/>
    <property type="evidence" value="ECO:0007669"/>
    <property type="project" value="UniProtKB-KW"/>
</dbReference>
<protein>
    <recommendedName>
        <fullName evidence="4">Multivesicular body subunit 12A</fullName>
    </recommendedName>
    <alternativeName>
        <fullName evidence="12">ESCRT-I complex subunit MVB12A</fullName>
    </alternativeName>
    <alternativeName>
        <fullName evidence="11">Protein FAM125A</fullName>
    </alternativeName>
</protein>
<keyword evidence="5" id="KW-0813">Transport</keyword>
<dbReference type="Gene3D" id="2.100.10.50">
    <property type="match status" value="1"/>
</dbReference>
<evidence type="ECO:0000313" key="17">
    <source>
        <dbReference type="EMBL" id="KAF0296502.1"/>
    </source>
</evidence>
<evidence type="ECO:0000256" key="13">
    <source>
        <dbReference type="ARBA" id="ARBA00053101"/>
    </source>
</evidence>
<comment type="function">
    <text evidence="13">Component of the ESCRT-I complex, a regulator of vesicular trafficking process. Required for the sorting of endocytic ubiquitinated cargos into multivesicular bodies.</text>
</comment>
<dbReference type="AlphaFoldDB" id="A0A6A4W095"/>
<dbReference type="InterPro" id="IPR023341">
    <property type="entry name" value="MABP"/>
</dbReference>
<keyword evidence="8" id="KW-0653">Protein transport</keyword>
<evidence type="ECO:0000259" key="16">
    <source>
        <dbReference type="PROSITE" id="PS51498"/>
    </source>
</evidence>
<dbReference type="GO" id="GO:0017124">
    <property type="term" value="F:SH3 domain binding"/>
    <property type="evidence" value="ECO:0007669"/>
    <property type="project" value="UniProtKB-KW"/>
</dbReference>
<comment type="similarity">
    <text evidence="3">Belongs to the MVB12 family.</text>
</comment>
<reference evidence="17 18" key="1">
    <citation type="submission" date="2019-07" db="EMBL/GenBank/DDBJ databases">
        <title>Draft genome assembly of a fouling barnacle, Amphibalanus amphitrite (Darwin, 1854): The first reference genome for Thecostraca.</title>
        <authorList>
            <person name="Kim W."/>
        </authorList>
    </citation>
    <scope>NUCLEOTIDE SEQUENCE [LARGE SCALE GENOMIC DNA]</scope>
    <source>
        <strain evidence="17">SNU_AA5</strain>
        <tissue evidence="17">Soma without cirri and trophi</tissue>
    </source>
</reference>
<dbReference type="InterPro" id="IPR018798">
    <property type="entry name" value="MVB12A/B"/>
</dbReference>
<evidence type="ECO:0000256" key="10">
    <source>
        <dbReference type="ARBA" id="ARBA00023136"/>
    </source>
</evidence>
<keyword evidence="9" id="KW-0729">SH3-binding</keyword>
<evidence type="ECO:0000256" key="6">
    <source>
        <dbReference type="ARBA" id="ARBA00022490"/>
    </source>
</evidence>
<evidence type="ECO:0000256" key="8">
    <source>
        <dbReference type="ARBA" id="ARBA00022927"/>
    </source>
</evidence>
<dbReference type="GO" id="GO:0031902">
    <property type="term" value="C:late endosome membrane"/>
    <property type="evidence" value="ECO:0007669"/>
    <property type="project" value="UniProtKB-SubCell"/>
</dbReference>
<feature type="compositionally biased region" description="Polar residues" evidence="14">
    <location>
        <begin position="192"/>
        <end position="203"/>
    </location>
</feature>
<keyword evidence="10" id="KW-0472">Membrane</keyword>
<proteinExistence type="inferred from homology"/>
<dbReference type="PANTHER" id="PTHR31612">
    <property type="entry name" value="MULTIVESICULAR BODY SUBUNIT 12A"/>
    <property type="match status" value="1"/>
</dbReference>
<evidence type="ECO:0000256" key="5">
    <source>
        <dbReference type="ARBA" id="ARBA00022448"/>
    </source>
</evidence>
<sequence>MYTGDLVSALPLPDERPVTSVAVVESVTGCPPGFTVVAKTYDQDTDADLWKDGFWRRETRYLCLSKTEGNSGHVVEEVAIVGERDMPPESHTPIPHTADTGSRAWKKKQIVYKVSPAETAIRFVVDVIVLSRQRSNPDGFSLLGELTMSFCVLRELNGLTVCCKYGTKARTPRRSAPAPPLPYTPSPGSSSNGLATPSGTDTLTQAHGGIEGVPFVINPKLSKSKELKHFTLNTSLMTLEELENLTNYDFKTEYAALQ</sequence>
<gene>
    <name evidence="17" type="primary">MVB12B</name>
    <name evidence="17" type="ORF">FJT64_006062</name>
</gene>
<accession>A0A6A4W095</accession>
<dbReference type="GO" id="GO:0042058">
    <property type="term" value="P:regulation of epidermal growth factor receptor signaling pathway"/>
    <property type="evidence" value="ECO:0007669"/>
    <property type="project" value="TreeGrafter"/>
</dbReference>
<evidence type="ECO:0000256" key="11">
    <source>
        <dbReference type="ARBA" id="ARBA00033002"/>
    </source>
</evidence>
<dbReference type="Proteomes" id="UP000440578">
    <property type="component" value="Unassembled WGS sequence"/>
</dbReference>
<dbReference type="InterPro" id="IPR040335">
    <property type="entry name" value="MVB12A"/>
</dbReference>
<keyword evidence="6" id="KW-0963">Cytoplasm</keyword>
<keyword evidence="18" id="KW-1185">Reference proteome</keyword>
<dbReference type="OrthoDB" id="6021306at2759"/>
<evidence type="ECO:0000256" key="14">
    <source>
        <dbReference type="SAM" id="MobiDB-lite"/>
    </source>
</evidence>
<evidence type="ECO:0000256" key="3">
    <source>
        <dbReference type="ARBA" id="ARBA00010432"/>
    </source>
</evidence>
<dbReference type="GO" id="GO:0005829">
    <property type="term" value="C:cytosol"/>
    <property type="evidence" value="ECO:0007669"/>
    <property type="project" value="TreeGrafter"/>
</dbReference>